<protein>
    <submittedName>
        <fullName evidence="1">Uncharacterized protein</fullName>
    </submittedName>
</protein>
<proteinExistence type="predicted"/>
<name>A0A7D9JT28_PARCT</name>
<evidence type="ECO:0000313" key="2">
    <source>
        <dbReference type="Proteomes" id="UP001152795"/>
    </source>
</evidence>
<gene>
    <name evidence="1" type="ORF">PACLA_8A052911</name>
</gene>
<dbReference type="EMBL" id="CACRXK020021426">
    <property type="protein sequence ID" value="CAB4035848.1"/>
    <property type="molecule type" value="Genomic_DNA"/>
</dbReference>
<dbReference type="Proteomes" id="UP001152795">
    <property type="component" value="Unassembled WGS sequence"/>
</dbReference>
<sequence length="76" mass="8854">MTDLMLIKGNDNCWSAKERKETLQRALEFYMEKRRKVKLDSNTVDEETPLKKRIIEKDAITIDDNDDSSSSSEIES</sequence>
<organism evidence="1 2">
    <name type="scientific">Paramuricea clavata</name>
    <name type="common">Red gorgonian</name>
    <name type="synonym">Violescent sea-whip</name>
    <dbReference type="NCBI Taxonomy" id="317549"/>
    <lineage>
        <taxon>Eukaryota</taxon>
        <taxon>Metazoa</taxon>
        <taxon>Cnidaria</taxon>
        <taxon>Anthozoa</taxon>
        <taxon>Octocorallia</taxon>
        <taxon>Malacalcyonacea</taxon>
        <taxon>Plexauridae</taxon>
        <taxon>Paramuricea</taxon>
    </lineage>
</organism>
<accession>A0A7D9JT28</accession>
<evidence type="ECO:0000313" key="1">
    <source>
        <dbReference type="EMBL" id="CAB4035848.1"/>
    </source>
</evidence>
<keyword evidence="2" id="KW-1185">Reference proteome</keyword>
<dbReference type="AlphaFoldDB" id="A0A7D9JT28"/>
<reference evidence="1" key="1">
    <citation type="submission" date="2020-04" db="EMBL/GenBank/DDBJ databases">
        <authorList>
            <person name="Alioto T."/>
            <person name="Alioto T."/>
            <person name="Gomez Garrido J."/>
        </authorList>
    </citation>
    <scope>NUCLEOTIDE SEQUENCE</scope>
    <source>
        <strain evidence="1">A484AB</strain>
    </source>
</reference>
<comment type="caution">
    <text evidence="1">The sequence shown here is derived from an EMBL/GenBank/DDBJ whole genome shotgun (WGS) entry which is preliminary data.</text>
</comment>